<feature type="domain" description="HTH myb-type" evidence="8">
    <location>
        <begin position="172"/>
        <end position="230"/>
    </location>
</feature>
<feature type="region of interest" description="Disordered" evidence="5">
    <location>
        <begin position="151"/>
        <end position="184"/>
    </location>
</feature>
<dbReference type="CDD" id="cd00167">
    <property type="entry name" value="SANT"/>
    <property type="match status" value="1"/>
</dbReference>
<evidence type="ECO:0000256" key="3">
    <source>
        <dbReference type="ARBA" id="ARBA00023186"/>
    </source>
</evidence>
<accession>A0AAW1VC25</accession>
<feature type="domain" description="SANT" evidence="7">
    <location>
        <begin position="175"/>
        <end position="230"/>
    </location>
</feature>
<dbReference type="InterPro" id="IPR044634">
    <property type="entry name" value="Zuotin/DnaJC2"/>
</dbReference>
<evidence type="ECO:0000313" key="10">
    <source>
        <dbReference type="Proteomes" id="UP001431783"/>
    </source>
</evidence>
<dbReference type="Pfam" id="PF23082">
    <property type="entry name" value="Myb_DNA-binding_2"/>
    <property type="match status" value="2"/>
</dbReference>
<protein>
    <recommendedName>
        <fullName evidence="11">DnaJ homolog subfamily C member 2</fullName>
    </recommendedName>
</protein>
<dbReference type="Gene3D" id="1.10.10.60">
    <property type="entry name" value="Homeodomain-like"/>
    <property type="match status" value="2"/>
</dbReference>
<dbReference type="InterPro" id="IPR001005">
    <property type="entry name" value="SANT/Myb"/>
</dbReference>
<dbReference type="PROSITE" id="PS51293">
    <property type="entry name" value="SANT"/>
    <property type="match status" value="1"/>
</dbReference>
<comment type="caution">
    <text evidence="9">The sequence shown here is derived from an EMBL/GenBank/DDBJ whole genome shotgun (WGS) entry which is preliminary data.</text>
</comment>
<dbReference type="InterPro" id="IPR009057">
    <property type="entry name" value="Homeodomain-like_sf"/>
</dbReference>
<dbReference type="GO" id="GO:0005829">
    <property type="term" value="C:cytosol"/>
    <property type="evidence" value="ECO:0007669"/>
    <property type="project" value="TreeGrafter"/>
</dbReference>
<reference evidence="9 10" key="1">
    <citation type="submission" date="2023-03" db="EMBL/GenBank/DDBJ databases">
        <title>Genome insight into feeding habits of ladybird beetles.</title>
        <authorList>
            <person name="Li H.-S."/>
            <person name="Huang Y.-H."/>
            <person name="Pang H."/>
        </authorList>
    </citation>
    <scope>NUCLEOTIDE SEQUENCE [LARGE SCALE GENOMIC DNA]</scope>
    <source>
        <strain evidence="9">SYSU_2023b</strain>
        <tissue evidence="9">Whole body</tissue>
    </source>
</reference>
<evidence type="ECO:0000256" key="4">
    <source>
        <dbReference type="ARBA" id="ARBA00023242"/>
    </source>
</evidence>
<dbReference type="AlphaFoldDB" id="A0AAW1VC25"/>
<dbReference type="PANTHER" id="PTHR43999">
    <property type="entry name" value="DNAJ HOMOLOG SUBFAMILY C MEMBER 2"/>
    <property type="match status" value="1"/>
</dbReference>
<dbReference type="PROSITE" id="PS50090">
    <property type="entry name" value="MYB_LIKE"/>
    <property type="match status" value="1"/>
</dbReference>
<dbReference type="PANTHER" id="PTHR43999:SF1">
    <property type="entry name" value="DNAJ HOMOLOG SUBFAMILY C MEMBER 2"/>
    <property type="match status" value="1"/>
</dbReference>
<evidence type="ECO:0008006" key="11">
    <source>
        <dbReference type="Google" id="ProtNLM"/>
    </source>
</evidence>
<keyword evidence="4" id="KW-0539">Nucleus</keyword>
<dbReference type="InterPro" id="IPR017930">
    <property type="entry name" value="Myb_dom"/>
</dbReference>
<dbReference type="EMBL" id="JARQZJ010000141">
    <property type="protein sequence ID" value="KAK9892939.1"/>
    <property type="molecule type" value="Genomic_DNA"/>
</dbReference>
<evidence type="ECO:0000259" key="7">
    <source>
        <dbReference type="PROSITE" id="PS51293"/>
    </source>
</evidence>
<evidence type="ECO:0000256" key="2">
    <source>
        <dbReference type="ARBA" id="ARBA00022737"/>
    </source>
</evidence>
<evidence type="ECO:0000256" key="1">
    <source>
        <dbReference type="ARBA" id="ARBA00004123"/>
    </source>
</evidence>
<dbReference type="GO" id="GO:0006450">
    <property type="term" value="P:regulation of translational fidelity"/>
    <property type="evidence" value="ECO:0007669"/>
    <property type="project" value="InterPro"/>
</dbReference>
<name>A0AAW1VC25_9CUCU</name>
<feature type="compositionally biased region" description="Basic and acidic residues" evidence="5">
    <location>
        <begin position="153"/>
        <end position="176"/>
    </location>
</feature>
<dbReference type="Proteomes" id="UP001431783">
    <property type="component" value="Unassembled WGS sequence"/>
</dbReference>
<sequence>MKLNELEELNNAIRQKGKTAFLEAVAKVNELKEKERQTVLETSRPKSEVQNSSTIQIMPEWNEDNIQLLVKAVNIFPAGTSQRWDVVANFINQHGKFKDKKNLFTAKTVLSKAKDLQNTDFSKNNLKDVANKQAFDNFRKDKKSVLNVNENGISKKLDEMSMNDKKPKGDEQKNKSESPWTTAEQQLLEQALKTYPTNTPERWDRVAECIPNRNKKECIKRYKELVETIKAKKAAQAAVNSTK</sequence>
<evidence type="ECO:0000259" key="8">
    <source>
        <dbReference type="PROSITE" id="PS51294"/>
    </source>
</evidence>
<evidence type="ECO:0000313" key="9">
    <source>
        <dbReference type="EMBL" id="KAK9892939.1"/>
    </source>
</evidence>
<keyword evidence="3" id="KW-0143">Chaperone</keyword>
<dbReference type="InterPro" id="IPR017884">
    <property type="entry name" value="SANT_dom"/>
</dbReference>
<comment type="subcellular location">
    <subcellularLocation>
        <location evidence="1">Nucleus</location>
    </subcellularLocation>
</comment>
<proteinExistence type="predicted"/>
<gene>
    <name evidence="9" type="ORF">WA026_022814</name>
</gene>
<dbReference type="PROSITE" id="PS51294">
    <property type="entry name" value="HTH_MYB"/>
    <property type="match status" value="1"/>
</dbReference>
<dbReference type="SUPFAM" id="SSF46689">
    <property type="entry name" value="Homeodomain-like"/>
    <property type="match status" value="1"/>
</dbReference>
<organism evidence="9 10">
    <name type="scientific">Henosepilachna vigintioctopunctata</name>
    <dbReference type="NCBI Taxonomy" id="420089"/>
    <lineage>
        <taxon>Eukaryota</taxon>
        <taxon>Metazoa</taxon>
        <taxon>Ecdysozoa</taxon>
        <taxon>Arthropoda</taxon>
        <taxon>Hexapoda</taxon>
        <taxon>Insecta</taxon>
        <taxon>Pterygota</taxon>
        <taxon>Neoptera</taxon>
        <taxon>Endopterygota</taxon>
        <taxon>Coleoptera</taxon>
        <taxon>Polyphaga</taxon>
        <taxon>Cucujiformia</taxon>
        <taxon>Coccinelloidea</taxon>
        <taxon>Coccinellidae</taxon>
        <taxon>Epilachninae</taxon>
        <taxon>Epilachnini</taxon>
        <taxon>Henosepilachna</taxon>
    </lineage>
</organism>
<dbReference type="FunFam" id="1.10.10.60:FF:000180">
    <property type="entry name" value="DnaJ (Hsp40) homolog, subfamily C, member 2"/>
    <property type="match status" value="1"/>
</dbReference>
<evidence type="ECO:0000259" key="6">
    <source>
        <dbReference type="PROSITE" id="PS50090"/>
    </source>
</evidence>
<feature type="domain" description="Myb-like" evidence="6">
    <location>
        <begin position="172"/>
        <end position="226"/>
    </location>
</feature>
<keyword evidence="2" id="KW-0677">Repeat</keyword>
<dbReference type="GO" id="GO:0030544">
    <property type="term" value="F:Hsp70 protein binding"/>
    <property type="evidence" value="ECO:0007669"/>
    <property type="project" value="InterPro"/>
</dbReference>
<keyword evidence="10" id="KW-1185">Reference proteome</keyword>
<dbReference type="GO" id="GO:0051083">
    <property type="term" value="P:'de novo' cotranslational protein folding"/>
    <property type="evidence" value="ECO:0007669"/>
    <property type="project" value="InterPro"/>
</dbReference>
<dbReference type="GO" id="GO:0005634">
    <property type="term" value="C:nucleus"/>
    <property type="evidence" value="ECO:0007669"/>
    <property type="project" value="UniProtKB-SubCell"/>
</dbReference>
<dbReference type="SMART" id="SM00717">
    <property type="entry name" value="SANT"/>
    <property type="match status" value="2"/>
</dbReference>
<dbReference type="GO" id="GO:0043022">
    <property type="term" value="F:ribosome binding"/>
    <property type="evidence" value="ECO:0007669"/>
    <property type="project" value="InterPro"/>
</dbReference>
<evidence type="ECO:0000256" key="5">
    <source>
        <dbReference type="SAM" id="MobiDB-lite"/>
    </source>
</evidence>